<reference evidence="1" key="2">
    <citation type="submission" date="2015-06" db="UniProtKB">
        <authorList>
            <consortium name="EnsemblPlants"/>
        </authorList>
    </citation>
    <scope>IDENTIFICATION</scope>
</reference>
<protein>
    <submittedName>
        <fullName evidence="1">Uncharacterized protein</fullName>
    </submittedName>
</protein>
<dbReference type="EnsemblPlants" id="ORUFI06G12020.1">
    <property type="protein sequence ID" value="ORUFI06G12020.1"/>
    <property type="gene ID" value="ORUFI06G12020"/>
</dbReference>
<keyword evidence="2" id="KW-1185">Reference proteome</keyword>
<sequence length="72" mass="8226">MAVAEGRRHLWRRKNGRWHIIECQSGDIPSVSPITWMTRLLKLVSKAMPVTKLSTWELVGSSRVTAVAKWNP</sequence>
<proteinExistence type="predicted"/>
<evidence type="ECO:0000313" key="1">
    <source>
        <dbReference type="EnsemblPlants" id="ORUFI06G12020.1"/>
    </source>
</evidence>
<dbReference type="Gramene" id="ORUFI06G12020.1">
    <property type="protein sequence ID" value="ORUFI06G12020.1"/>
    <property type="gene ID" value="ORUFI06G12020"/>
</dbReference>
<organism evidence="1 2">
    <name type="scientific">Oryza rufipogon</name>
    <name type="common">Brownbeard rice</name>
    <name type="synonym">Asian wild rice</name>
    <dbReference type="NCBI Taxonomy" id="4529"/>
    <lineage>
        <taxon>Eukaryota</taxon>
        <taxon>Viridiplantae</taxon>
        <taxon>Streptophyta</taxon>
        <taxon>Embryophyta</taxon>
        <taxon>Tracheophyta</taxon>
        <taxon>Spermatophyta</taxon>
        <taxon>Magnoliopsida</taxon>
        <taxon>Liliopsida</taxon>
        <taxon>Poales</taxon>
        <taxon>Poaceae</taxon>
        <taxon>BOP clade</taxon>
        <taxon>Oryzoideae</taxon>
        <taxon>Oryzeae</taxon>
        <taxon>Oryzinae</taxon>
        <taxon>Oryza</taxon>
    </lineage>
</organism>
<accession>A0A0E0PWL1</accession>
<name>A0A0E0PWL1_ORYRU</name>
<dbReference type="HOGENOM" id="CLU_2726351_0_0_1"/>
<dbReference type="Proteomes" id="UP000008022">
    <property type="component" value="Unassembled WGS sequence"/>
</dbReference>
<reference evidence="2" key="1">
    <citation type="submission" date="2013-06" db="EMBL/GenBank/DDBJ databases">
        <authorList>
            <person name="Zhao Q."/>
        </authorList>
    </citation>
    <scope>NUCLEOTIDE SEQUENCE</scope>
    <source>
        <strain evidence="2">cv. W1943</strain>
    </source>
</reference>
<evidence type="ECO:0000313" key="2">
    <source>
        <dbReference type="Proteomes" id="UP000008022"/>
    </source>
</evidence>
<dbReference type="AlphaFoldDB" id="A0A0E0PWL1"/>